<dbReference type="RefSeq" id="WP_059598591.1">
    <property type="nucleotide sequence ID" value="NZ_CP013387.1"/>
</dbReference>
<dbReference type="KEGG" id="buu:WS70_18365"/>
<dbReference type="PANTHER" id="PTHR43309">
    <property type="entry name" value="5-OXOPROLINASE SUBUNIT C"/>
    <property type="match status" value="1"/>
</dbReference>
<keyword evidence="1" id="KW-0547">Nucleotide-binding</keyword>
<dbReference type="Proteomes" id="UP000062519">
    <property type="component" value="Chromosome 2"/>
</dbReference>
<dbReference type="SMART" id="SM00797">
    <property type="entry name" value="AHS2"/>
    <property type="match status" value="1"/>
</dbReference>
<evidence type="ECO:0000259" key="4">
    <source>
        <dbReference type="SMART" id="SM00797"/>
    </source>
</evidence>
<name>A0A1B4FJM9_9BURK</name>
<evidence type="ECO:0000313" key="5">
    <source>
        <dbReference type="EMBL" id="AOJ03877.1"/>
    </source>
</evidence>
<dbReference type="Gene3D" id="2.40.100.10">
    <property type="entry name" value="Cyclophilin-like"/>
    <property type="match status" value="1"/>
</dbReference>
<dbReference type="InterPro" id="IPR029000">
    <property type="entry name" value="Cyclophilin-like_dom_sf"/>
</dbReference>
<dbReference type="SUPFAM" id="SSF50891">
    <property type="entry name" value="Cyclophilin-like"/>
    <property type="match status" value="1"/>
</dbReference>
<dbReference type="InterPro" id="IPR003778">
    <property type="entry name" value="CT_A_B"/>
</dbReference>
<proteinExistence type="predicted"/>
<keyword evidence="3" id="KW-0067">ATP-binding</keyword>
<evidence type="ECO:0000313" key="6">
    <source>
        <dbReference type="Proteomes" id="UP000062519"/>
    </source>
</evidence>
<dbReference type="GO" id="GO:0005524">
    <property type="term" value="F:ATP binding"/>
    <property type="evidence" value="ECO:0007669"/>
    <property type="project" value="UniProtKB-KW"/>
</dbReference>
<dbReference type="AlphaFoldDB" id="A0A1B4FJM9"/>
<evidence type="ECO:0000256" key="1">
    <source>
        <dbReference type="ARBA" id="ARBA00022741"/>
    </source>
</evidence>
<sequence length="334" mass="35792">MPTDSLNVIEVVKPGLATSVQDAGRQGYYHVGIPPSGALDQFSLRAANLLVGNDEDAAVLECTLLGPQLLFRRDALIAVTGAEMAPRIDGAAQPCNVALRIRAGSTLTFDYVKQGARAYLAVSGGIDVPVVLGSRSTYTLGAIGGHEGRRLQKGDTLPIGAAKRAGREGATLPDTLRTPLAREVELRVLPGLYHHRLTDESARTFFEDTWVVAPEADRIGYRYRQGRALRFCEREQPFGAGADPSNIVDACYPIGSIQVPAGIEPIILHRDAVSGGGYATIGTVISADMDLIGQMQPNHHARFVAVTMADALAARRDAQRRLARLRDALWPHGG</sequence>
<dbReference type="GO" id="GO:0016787">
    <property type="term" value="F:hydrolase activity"/>
    <property type="evidence" value="ECO:0007669"/>
    <property type="project" value="UniProtKB-KW"/>
</dbReference>
<reference evidence="5 6" key="1">
    <citation type="submission" date="2015-12" db="EMBL/GenBank/DDBJ databases">
        <title>Diversity of Burkholderia near neighbor genomes.</title>
        <authorList>
            <person name="Sahl J."/>
            <person name="Wagner D."/>
            <person name="Keim P."/>
        </authorList>
    </citation>
    <scope>NUCLEOTIDE SEQUENCE [LARGE SCALE GENOMIC DNA]</scope>
    <source>
        <strain evidence="5 6">BDU6</strain>
    </source>
</reference>
<dbReference type="InterPro" id="IPR052708">
    <property type="entry name" value="PxpC"/>
</dbReference>
<feature type="domain" description="Carboxyltransferase" evidence="4">
    <location>
        <begin position="30"/>
        <end position="322"/>
    </location>
</feature>
<protein>
    <submittedName>
        <fullName evidence="5">Allophanate hydrolase</fullName>
    </submittedName>
</protein>
<gene>
    <name evidence="5" type="ORF">WS70_18365</name>
</gene>
<keyword evidence="6" id="KW-1185">Reference proteome</keyword>
<accession>A0A1B4FJM9</accession>
<dbReference type="Pfam" id="PF02626">
    <property type="entry name" value="CT_A_B"/>
    <property type="match status" value="1"/>
</dbReference>
<evidence type="ECO:0000256" key="2">
    <source>
        <dbReference type="ARBA" id="ARBA00022801"/>
    </source>
</evidence>
<dbReference type="PANTHER" id="PTHR43309:SF3">
    <property type="entry name" value="5-OXOPROLINASE SUBUNIT C"/>
    <property type="match status" value="1"/>
</dbReference>
<keyword evidence="2 5" id="KW-0378">Hydrolase</keyword>
<evidence type="ECO:0000256" key="3">
    <source>
        <dbReference type="ARBA" id="ARBA00022840"/>
    </source>
</evidence>
<organism evidence="5 6">
    <name type="scientific">Burkholderia mayonis</name>
    <dbReference type="NCBI Taxonomy" id="1385591"/>
    <lineage>
        <taxon>Bacteria</taxon>
        <taxon>Pseudomonadati</taxon>
        <taxon>Pseudomonadota</taxon>
        <taxon>Betaproteobacteria</taxon>
        <taxon>Burkholderiales</taxon>
        <taxon>Burkholderiaceae</taxon>
        <taxon>Burkholderia</taxon>
        <taxon>pseudomallei group</taxon>
    </lineage>
</organism>
<dbReference type="EMBL" id="CP013387">
    <property type="protein sequence ID" value="AOJ03877.1"/>
    <property type="molecule type" value="Genomic_DNA"/>
</dbReference>
<dbReference type="NCBIfam" id="TIGR00724">
    <property type="entry name" value="urea_amlyse_rel"/>
    <property type="match status" value="1"/>
</dbReference>